<dbReference type="SUPFAM" id="SSF88723">
    <property type="entry name" value="PIN domain-like"/>
    <property type="match status" value="1"/>
</dbReference>
<sequence>MTTTSLRDLAAYVSQFNYTTYYEKVILRNCPVVIDGCDLMQFLFLRGLEEAIVEVGAKDKNPKGSARKGVPNPHWFGGDWETYARNVRSFFQDLKKCEITPIVIMDGALSTIAAMKEEAELHEDPLDSLRLQGYPGKTYTPVFLKRVES</sequence>
<name>A0ABP1PPQ2_9HEXA</name>
<evidence type="ECO:0000256" key="1">
    <source>
        <dbReference type="ARBA" id="ARBA00007398"/>
    </source>
</evidence>
<dbReference type="InterPro" id="IPR029060">
    <property type="entry name" value="PIN-like_dom_sf"/>
</dbReference>
<gene>
    <name evidence="2" type="ORF">ODALV1_LOCUS1803</name>
</gene>
<evidence type="ECO:0000313" key="3">
    <source>
        <dbReference type="Proteomes" id="UP001642540"/>
    </source>
</evidence>
<proteinExistence type="inferred from homology"/>
<accession>A0ABP1PPQ2</accession>
<evidence type="ECO:0000313" key="2">
    <source>
        <dbReference type="EMBL" id="CAL8071619.1"/>
    </source>
</evidence>
<dbReference type="InterPro" id="IPR026832">
    <property type="entry name" value="Asteroid"/>
</dbReference>
<keyword evidence="3" id="KW-1185">Reference proteome</keyword>
<comment type="similarity">
    <text evidence="1">Belongs to the asteroid family.</text>
</comment>
<dbReference type="PANTHER" id="PTHR15665:SF1">
    <property type="entry name" value="PROTEIN ASTEROID HOMOLOG 1"/>
    <property type="match status" value="1"/>
</dbReference>
<dbReference type="PANTHER" id="PTHR15665">
    <property type="entry name" value="ASTEROID PROTEIN"/>
    <property type="match status" value="1"/>
</dbReference>
<reference evidence="2 3" key="1">
    <citation type="submission" date="2024-08" db="EMBL/GenBank/DDBJ databases">
        <authorList>
            <person name="Cucini C."/>
            <person name="Frati F."/>
        </authorList>
    </citation>
    <scope>NUCLEOTIDE SEQUENCE [LARGE SCALE GENOMIC DNA]</scope>
</reference>
<organism evidence="2 3">
    <name type="scientific">Orchesella dallaii</name>
    <dbReference type="NCBI Taxonomy" id="48710"/>
    <lineage>
        <taxon>Eukaryota</taxon>
        <taxon>Metazoa</taxon>
        <taxon>Ecdysozoa</taxon>
        <taxon>Arthropoda</taxon>
        <taxon>Hexapoda</taxon>
        <taxon>Collembola</taxon>
        <taxon>Entomobryomorpha</taxon>
        <taxon>Entomobryoidea</taxon>
        <taxon>Orchesellidae</taxon>
        <taxon>Orchesellinae</taxon>
        <taxon>Orchesella</taxon>
    </lineage>
</organism>
<dbReference type="EMBL" id="CAXLJM020000006">
    <property type="protein sequence ID" value="CAL8071619.1"/>
    <property type="molecule type" value="Genomic_DNA"/>
</dbReference>
<protein>
    <submittedName>
        <fullName evidence="2">Uncharacterized protein</fullName>
    </submittedName>
</protein>
<comment type="caution">
    <text evidence="2">The sequence shown here is derived from an EMBL/GenBank/DDBJ whole genome shotgun (WGS) entry which is preliminary data.</text>
</comment>
<dbReference type="Proteomes" id="UP001642540">
    <property type="component" value="Unassembled WGS sequence"/>
</dbReference>